<dbReference type="InterPro" id="IPR003594">
    <property type="entry name" value="HATPase_dom"/>
</dbReference>
<feature type="transmembrane region" description="Helical" evidence="10">
    <location>
        <begin position="112"/>
        <end position="131"/>
    </location>
</feature>
<dbReference type="EMBL" id="BMGC01000009">
    <property type="protein sequence ID" value="GGB29722.1"/>
    <property type="molecule type" value="Genomic_DNA"/>
</dbReference>
<evidence type="ECO:0000256" key="2">
    <source>
        <dbReference type="ARBA" id="ARBA00022475"/>
    </source>
</evidence>
<evidence type="ECO:0000259" key="11">
    <source>
        <dbReference type="SMART" id="SM00387"/>
    </source>
</evidence>
<keyword evidence="8 10" id="KW-0472">Membrane</keyword>
<evidence type="ECO:0000256" key="4">
    <source>
        <dbReference type="ARBA" id="ARBA00022692"/>
    </source>
</evidence>
<dbReference type="PANTHER" id="PTHR24421">
    <property type="entry name" value="NITRATE/NITRITE SENSOR PROTEIN NARX-RELATED"/>
    <property type="match status" value="1"/>
</dbReference>
<keyword evidence="3" id="KW-0808">Transferase</keyword>
<dbReference type="GO" id="GO:0000160">
    <property type="term" value="P:phosphorelay signal transduction system"/>
    <property type="evidence" value="ECO:0007669"/>
    <property type="project" value="UniProtKB-KW"/>
</dbReference>
<keyword evidence="6 10" id="KW-1133">Transmembrane helix</keyword>
<keyword evidence="7" id="KW-0902">Two-component regulatory system</keyword>
<evidence type="ECO:0000256" key="5">
    <source>
        <dbReference type="ARBA" id="ARBA00022777"/>
    </source>
</evidence>
<protein>
    <recommendedName>
        <fullName evidence="11">Histidine kinase/HSP90-like ATPase domain-containing protein</fullName>
    </recommendedName>
</protein>
<feature type="transmembrane region" description="Helical" evidence="10">
    <location>
        <begin position="168"/>
        <end position="188"/>
    </location>
</feature>
<feature type="transmembrane region" description="Helical" evidence="10">
    <location>
        <begin position="138"/>
        <end position="156"/>
    </location>
</feature>
<accession>A0A916T2U8</accession>
<evidence type="ECO:0000313" key="13">
    <source>
        <dbReference type="Proteomes" id="UP000621454"/>
    </source>
</evidence>
<feature type="transmembrane region" description="Helical" evidence="10">
    <location>
        <begin position="33"/>
        <end position="49"/>
    </location>
</feature>
<dbReference type="InterPro" id="IPR050482">
    <property type="entry name" value="Sensor_HK_TwoCompSys"/>
</dbReference>
<dbReference type="PANTHER" id="PTHR24421:SF37">
    <property type="entry name" value="SENSOR HISTIDINE KINASE NARS"/>
    <property type="match status" value="1"/>
</dbReference>
<dbReference type="GO" id="GO:0016301">
    <property type="term" value="F:kinase activity"/>
    <property type="evidence" value="ECO:0007669"/>
    <property type="project" value="UniProtKB-KW"/>
</dbReference>
<sequence length="448" mass="47880">MATPRLGLRELADEQTIYRILLDHALRGIRIQAILRLLLAVFVVAVVALDPPAHHLVLTWTIAICYLVWCVALAVVAPRGGITAVRFVWLVLFIDLATLTAVALVASRSDQTSWTSDVLIVGFAIIPMIAATQLRPSVCVAIVVPTVIVFFLAAWAARSANGEPWSSVVLHTFVIAALGLGAVLLSSVQRSRVETIGSLAAQRSRLLDETREIEDRERRELAETLHDGALQYVLAARQELEQFRHDGEGAQLDRVAEALRESSALLRSTLTVLHPAILEQAGLPTALAELVRAQSTRPGLTISLDTAGWPPNLRTDVDALLFATARELLTNVVKHAAAQHVEMTIEYDGEEEGGGEQGGGEQGGGTARLVVVDDGVGVDTQQMARSLAEGHIGLASRRVRIEASGGTLSVEPRRGGPRSTGQGDAARPVRGTVAIAQLPVVIDSSSSN</sequence>
<evidence type="ECO:0000256" key="1">
    <source>
        <dbReference type="ARBA" id="ARBA00004651"/>
    </source>
</evidence>
<evidence type="ECO:0000256" key="6">
    <source>
        <dbReference type="ARBA" id="ARBA00022989"/>
    </source>
</evidence>
<dbReference type="Proteomes" id="UP000621454">
    <property type="component" value="Unassembled WGS sequence"/>
</dbReference>
<dbReference type="AlphaFoldDB" id="A0A916T2U8"/>
<evidence type="ECO:0000256" key="8">
    <source>
        <dbReference type="ARBA" id="ARBA00023136"/>
    </source>
</evidence>
<gene>
    <name evidence="12" type="ORF">GCM10011489_17360</name>
</gene>
<dbReference type="SMART" id="SM00387">
    <property type="entry name" value="HATPase_c"/>
    <property type="match status" value="1"/>
</dbReference>
<feature type="transmembrane region" description="Helical" evidence="10">
    <location>
        <begin position="87"/>
        <end position="106"/>
    </location>
</feature>
<feature type="domain" description="Histidine kinase/HSP90-like ATPase" evidence="11">
    <location>
        <begin position="316"/>
        <end position="442"/>
    </location>
</feature>
<reference evidence="12" key="2">
    <citation type="submission" date="2020-09" db="EMBL/GenBank/DDBJ databases">
        <authorList>
            <person name="Sun Q."/>
            <person name="Zhou Y."/>
        </authorList>
    </citation>
    <scope>NUCLEOTIDE SEQUENCE</scope>
    <source>
        <strain evidence="12">CGMCC 1.12827</strain>
    </source>
</reference>
<evidence type="ECO:0000256" key="3">
    <source>
        <dbReference type="ARBA" id="ARBA00022679"/>
    </source>
</evidence>
<evidence type="ECO:0000256" key="9">
    <source>
        <dbReference type="SAM" id="MobiDB-lite"/>
    </source>
</evidence>
<organism evidence="12 13">
    <name type="scientific">Gordonia jinhuaensis</name>
    <dbReference type="NCBI Taxonomy" id="1517702"/>
    <lineage>
        <taxon>Bacteria</taxon>
        <taxon>Bacillati</taxon>
        <taxon>Actinomycetota</taxon>
        <taxon>Actinomycetes</taxon>
        <taxon>Mycobacteriales</taxon>
        <taxon>Gordoniaceae</taxon>
        <taxon>Gordonia</taxon>
    </lineage>
</organism>
<reference evidence="12" key="1">
    <citation type="journal article" date="2014" name="Int. J. Syst. Evol. Microbiol.">
        <title>Complete genome sequence of Corynebacterium casei LMG S-19264T (=DSM 44701T), isolated from a smear-ripened cheese.</title>
        <authorList>
            <consortium name="US DOE Joint Genome Institute (JGI-PGF)"/>
            <person name="Walter F."/>
            <person name="Albersmeier A."/>
            <person name="Kalinowski J."/>
            <person name="Ruckert C."/>
        </authorList>
    </citation>
    <scope>NUCLEOTIDE SEQUENCE</scope>
    <source>
        <strain evidence="12">CGMCC 1.12827</strain>
    </source>
</reference>
<name>A0A916T2U8_9ACTN</name>
<proteinExistence type="predicted"/>
<evidence type="ECO:0000256" key="10">
    <source>
        <dbReference type="SAM" id="Phobius"/>
    </source>
</evidence>
<evidence type="ECO:0000313" key="12">
    <source>
        <dbReference type="EMBL" id="GGB29722.1"/>
    </source>
</evidence>
<dbReference type="Pfam" id="PF02518">
    <property type="entry name" value="HATPase_c"/>
    <property type="match status" value="1"/>
</dbReference>
<comment type="subcellular location">
    <subcellularLocation>
        <location evidence="1">Cell membrane</location>
        <topology evidence="1">Multi-pass membrane protein</topology>
    </subcellularLocation>
</comment>
<feature type="region of interest" description="Disordered" evidence="9">
    <location>
        <begin position="403"/>
        <end position="430"/>
    </location>
</feature>
<comment type="caution">
    <text evidence="12">The sequence shown here is derived from an EMBL/GenBank/DDBJ whole genome shotgun (WGS) entry which is preliminary data.</text>
</comment>
<evidence type="ECO:0000256" key="7">
    <source>
        <dbReference type="ARBA" id="ARBA00023012"/>
    </source>
</evidence>
<keyword evidence="2" id="KW-1003">Cell membrane</keyword>
<dbReference type="GO" id="GO:0005886">
    <property type="term" value="C:plasma membrane"/>
    <property type="evidence" value="ECO:0007669"/>
    <property type="project" value="UniProtKB-SubCell"/>
</dbReference>
<dbReference type="RefSeq" id="WP_229742315.1">
    <property type="nucleotide sequence ID" value="NZ_BMGC01000009.1"/>
</dbReference>
<keyword evidence="13" id="KW-1185">Reference proteome</keyword>
<feature type="transmembrane region" description="Helical" evidence="10">
    <location>
        <begin position="55"/>
        <end position="75"/>
    </location>
</feature>
<dbReference type="InterPro" id="IPR036890">
    <property type="entry name" value="HATPase_C_sf"/>
</dbReference>
<dbReference type="Gene3D" id="3.30.565.10">
    <property type="entry name" value="Histidine kinase-like ATPase, C-terminal domain"/>
    <property type="match status" value="1"/>
</dbReference>
<keyword evidence="4 10" id="KW-0812">Transmembrane</keyword>
<keyword evidence="5" id="KW-0418">Kinase</keyword>
<dbReference type="SUPFAM" id="SSF55874">
    <property type="entry name" value="ATPase domain of HSP90 chaperone/DNA topoisomerase II/histidine kinase"/>
    <property type="match status" value="1"/>
</dbReference>